<keyword evidence="2" id="KW-1133">Transmembrane helix</keyword>
<feature type="compositionally biased region" description="Pro residues" evidence="1">
    <location>
        <begin position="368"/>
        <end position="379"/>
    </location>
</feature>
<evidence type="ECO:0000313" key="4">
    <source>
        <dbReference type="Proteomes" id="UP000887562"/>
    </source>
</evidence>
<feature type="transmembrane region" description="Helical" evidence="2">
    <location>
        <begin position="202"/>
        <end position="227"/>
    </location>
</feature>
<name>A0A915EY76_9CEST</name>
<accession>A0A915EY76</accession>
<evidence type="ECO:0000256" key="3">
    <source>
        <dbReference type="SAM" id="SignalP"/>
    </source>
</evidence>
<keyword evidence="2" id="KW-0472">Membrane</keyword>
<dbReference type="AlphaFoldDB" id="A0A915EY76"/>
<feature type="compositionally biased region" description="Polar residues" evidence="1">
    <location>
        <begin position="344"/>
        <end position="367"/>
    </location>
</feature>
<proteinExistence type="predicted"/>
<feature type="chain" id="PRO_5036789674" evidence="3">
    <location>
        <begin position="17"/>
        <end position="719"/>
    </location>
</feature>
<keyword evidence="4" id="KW-1185">Reference proteome</keyword>
<protein>
    <submittedName>
        <fullName evidence="5">Uncharacterized protein</fullName>
    </submittedName>
</protein>
<sequence length="719" mass="80526">ILPFVLLVCLNFTCLGSLRLSRRSGGHEREYEAPEISMRSVSPHWLNIQCTIPKSSSEFKVFVTCPALPSPCYENCLPTQSCSEFSSVNAECLPDRTAVNCTELVNSDGSKLTSLWIDKRSPRLHGSWVCTSLGVKSSVVNVVPELEETLVVPPVLEVLEESPSLGNAETVEPDNLKNTVGQMEENGKPPFYPITSFLSRTPWIFCLIAIFIISVTVNIILWCRWCLVCFFTARRRKYNEDQKTLGDMICLPTQMSRTQSGLWENDVYPSPLIDDPGEPCYLKENLNKFQRFGTFGPSNFTYEQSQLQNQTDLTEMAFPDYFNTLQPCQLWRTRSAVATFSPGNLSLTGGHPQSDTGSLNQVTSQSNFPPPPPPPPLPPNQSLHGTKEPKPPLRISTNPALGIATVYDDVASSSTITMVSKDAKKPSMHLEPHLASLIVARILARENPSIFEALFADPVGSKFGPDIADFAFYKNAFSLKQNVLFDTILVHIFPSYVDGKKTGGLEGKCIFIDTDSSFPILAFVLFIENFLSTRYPSTPHSNMVDEILSRLYVVNARTTVECILALLTLRDIIKFDRKYLLVIGSISTRFGLFPKKEVAIAQLLFFDFLKYIVDTFHIQCICIRMLPSTKDVRHSTIPLYYRPTQRVVFRGTDSQSQPSATTHIKTTLLFIHFCMARGHIRMLNISTTLIYVDSQTDLASVLCRDFAVLKNIVCMDAMC</sequence>
<evidence type="ECO:0000256" key="1">
    <source>
        <dbReference type="SAM" id="MobiDB-lite"/>
    </source>
</evidence>
<evidence type="ECO:0000256" key="2">
    <source>
        <dbReference type="SAM" id="Phobius"/>
    </source>
</evidence>
<keyword evidence="2" id="KW-0812">Transmembrane</keyword>
<dbReference type="Gene3D" id="3.40.50.300">
    <property type="entry name" value="P-loop containing nucleotide triphosphate hydrolases"/>
    <property type="match status" value="1"/>
</dbReference>
<reference evidence="5" key="1">
    <citation type="submission" date="2022-11" db="UniProtKB">
        <authorList>
            <consortium name="WormBaseParasite"/>
        </authorList>
    </citation>
    <scope>IDENTIFICATION</scope>
</reference>
<organism evidence="4 5">
    <name type="scientific">Echinococcus canadensis</name>
    <dbReference type="NCBI Taxonomy" id="519352"/>
    <lineage>
        <taxon>Eukaryota</taxon>
        <taxon>Metazoa</taxon>
        <taxon>Spiralia</taxon>
        <taxon>Lophotrochozoa</taxon>
        <taxon>Platyhelminthes</taxon>
        <taxon>Cestoda</taxon>
        <taxon>Eucestoda</taxon>
        <taxon>Cyclophyllidea</taxon>
        <taxon>Taeniidae</taxon>
        <taxon>Echinococcus</taxon>
        <taxon>Echinococcus canadensis group</taxon>
    </lineage>
</organism>
<evidence type="ECO:0000313" key="5">
    <source>
        <dbReference type="WBParaSite" id="maker-E.canG7_contigs_3694-snap-gene-0.46-mRNA-1"/>
    </source>
</evidence>
<dbReference type="WBParaSite" id="maker-E.canG7_contigs_3694-snap-gene-0.46-mRNA-1">
    <property type="protein sequence ID" value="maker-E.canG7_contigs_3694-snap-gene-0.46-mRNA-1"/>
    <property type="gene ID" value="EcG7_04780"/>
</dbReference>
<dbReference type="InterPro" id="IPR027417">
    <property type="entry name" value="P-loop_NTPase"/>
</dbReference>
<feature type="region of interest" description="Disordered" evidence="1">
    <location>
        <begin position="344"/>
        <end position="395"/>
    </location>
</feature>
<feature type="signal peptide" evidence="3">
    <location>
        <begin position="1"/>
        <end position="16"/>
    </location>
</feature>
<dbReference type="Proteomes" id="UP000887562">
    <property type="component" value="Unplaced"/>
</dbReference>
<keyword evidence="3" id="KW-0732">Signal</keyword>